<dbReference type="SUPFAM" id="SSF54680">
    <property type="entry name" value="Pyrimidine nucleoside phosphorylase C-terminal domain"/>
    <property type="match status" value="1"/>
</dbReference>
<dbReference type="InterPro" id="IPR000312">
    <property type="entry name" value="Glycosyl_Trfase_fam3"/>
</dbReference>
<dbReference type="Gene3D" id="3.90.1170.30">
    <property type="entry name" value="Pyrimidine nucleoside phosphorylase-like, C-terminal domain"/>
    <property type="match status" value="1"/>
</dbReference>
<evidence type="ECO:0000259" key="5">
    <source>
        <dbReference type="SMART" id="SM00941"/>
    </source>
</evidence>
<dbReference type="InterPro" id="IPR013102">
    <property type="entry name" value="PYNP_C"/>
</dbReference>
<gene>
    <name evidence="6" type="ORF">ABIF63_008597</name>
</gene>
<evidence type="ECO:0000256" key="1">
    <source>
        <dbReference type="ARBA" id="ARBA00022676"/>
    </source>
</evidence>
<organism evidence="6 7">
    <name type="scientific">Bradyrhizobium japonicum</name>
    <dbReference type="NCBI Taxonomy" id="375"/>
    <lineage>
        <taxon>Bacteria</taxon>
        <taxon>Pseudomonadati</taxon>
        <taxon>Pseudomonadota</taxon>
        <taxon>Alphaproteobacteria</taxon>
        <taxon>Hyphomicrobiales</taxon>
        <taxon>Nitrobacteraceae</taxon>
        <taxon>Bradyrhizobium</taxon>
    </lineage>
</organism>
<dbReference type="Proteomes" id="UP001549291">
    <property type="component" value="Unassembled WGS sequence"/>
</dbReference>
<comment type="caution">
    <text evidence="6">The sequence shown here is derived from an EMBL/GenBank/DDBJ whole genome shotgun (WGS) entry which is preliminary data.</text>
</comment>
<dbReference type="PROSITE" id="PS00647">
    <property type="entry name" value="THYMID_PHOSPHORYLASE"/>
    <property type="match status" value="1"/>
</dbReference>
<dbReference type="HAMAP" id="MF_00703">
    <property type="entry name" value="Thymid_phosp_2"/>
    <property type="match status" value="1"/>
</dbReference>
<dbReference type="Pfam" id="PF07831">
    <property type="entry name" value="PYNP_C"/>
    <property type="match status" value="1"/>
</dbReference>
<dbReference type="Gene3D" id="3.40.1030.10">
    <property type="entry name" value="Nucleoside phosphorylase/phosphoribosyltransferase catalytic domain"/>
    <property type="match status" value="1"/>
</dbReference>
<reference evidence="6 7" key="1">
    <citation type="submission" date="2024-06" db="EMBL/GenBank/DDBJ databases">
        <title>Genomic Encyclopedia of Type Strains, Phase V (KMG-V): Genome sequencing to study the core and pangenomes of soil and plant-associated prokaryotes.</title>
        <authorList>
            <person name="Whitman W."/>
        </authorList>
    </citation>
    <scope>NUCLEOTIDE SEQUENCE [LARGE SCALE GENOMIC DNA]</scope>
    <source>
        <strain evidence="6 7">USDA 160</strain>
    </source>
</reference>
<accession>A0ABV2S5M5</accession>
<dbReference type="PANTHER" id="PTHR10515:SF0">
    <property type="entry name" value="THYMIDINE PHOSPHORYLASE"/>
    <property type="match status" value="1"/>
</dbReference>
<evidence type="ECO:0000313" key="6">
    <source>
        <dbReference type="EMBL" id="MET4724491.1"/>
    </source>
</evidence>
<dbReference type="GO" id="GO:0009032">
    <property type="term" value="F:thymidine phosphorylase activity"/>
    <property type="evidence" value="ECO:0007669"/>
    <property type="project" value="UniProtKB-EC"/>
</dbReference>
<feature type="domain" description="Pyrimidine nucleoside phosphorylase C-terminal" evidence="5">
    <location>
        <begin position="500"/>
        <end position="563"/>
    </location>
</feature>
<keyword evidence="2 4" id="KW-0808">Transferase</keyword>
<keyword evidence="7" id="KW-1185">Reference proteome</keyword>
<dbReference type="InterPro" id="IPR017872">
    <property type="entry name" value="Pyrmidine_PPase_CS"/>
</dbReference>
<evidence type="ECO:0000256" key="2">
    <source>
        <dbReference type="ARBA" id="ARBA00022679"/>
    </source>
</evidence>
<evidence type="ECO:0000256" key="4">
    <source>
        <dbReference type="HAMAP-Rule" id="MF_00703"/>
    </source>
</evidence>
<dbReference type="Pfam" id="PF00591">
    <property type="entry name" value="Glycos_transf_3"/>
    <property type="match status" value="1"/>
</dbReference>
<dbReference type="SUPFAM" id="SSF47648">
    <property type="entry name" value="Nucleoside phosphorylase/phosphoribosyltransferase N-terminal domain"/>
    <property type="match status" value="1"/>
</dbReference>
<dbReference type="InterPro" id="IPR036566">
    <property type="entry name" value="PYNP-like_C_sf"/>
</dbReference>
<dbReference type="PANTHER" id="PTHR10515">
    <property type="entry name" value="THYMIDINE PHOSPHORYLASE"/>
    <property type="match status" value="1"/>
</dbReference>
<dbReference type="NCBIfam" id="NF003338">
    <property type="entry name" value="PRK04350.1"/>
    <property type="match status" value="1"/>
</dbReference>
<dbReference type="InterPro" id="IPR017459">
    <property type="entry name" value="Glycosyl_Trfase_fam3_N_dom"/>
</dbReference>
<dbReference type="InterPro" id="IPR000053">
    <property type="entry name" value="Thymidine/pyrmidine_PPase"/>
</dbReference>
<proteinExistence type="inferred from homology"/>
<dbReference type="EC" id="2.4.2.4" evidence="4"/>
<comment type="catalytic activity">
    <reaction evidence="3 4">
        <text>thymidine + phosphate = 2-deoxy-alpha-D-ribose 1-phosphate + thymine</text>
        <dbReference type="Rhea" id="RHEA:16037"/>
        <dbReference type="ChEBI" id="CHEBI:17748"/>
        <dbReference type="ChEBI" id="CHEBI:17821"/>
        <dbReference type="ChEBI" id="CHEBI:43474"/>
        <dbReference type="ChEBI" id="CHEBI:57259"/>
        <dbReference type="EC" id="2.4.2.4"/>
    </reaction>
</comment>
<dbReference type="InterPro" id="IPR028579">
    <property type="entry name" value="Thym_Pase_Put"/>
</dbReference>
<dbReference type="NCBIfam" id="TIGR02645">
    <property type="entry name" value="ARCH_P_rylase"/>
    <property type="match status" value="1"/>
</dbReference>
<dbReference type="SUPFAM" id="SSF52418">
    <property type="entry name" value="Nucleoside phosphorylase/phosphoribosyltransferase catalytic domain"/>
    <property type="match status" value="1"/>
</dbReference>
<sequence>MKSPPAPTPLPRTWRHYERIGLTETAASPAHHDLSVLEDRRRVDLSQTGLLGEPYPRFTATTKFSSMNAIPPGRAQLRSRRVNLDTGRENVVVISRRSTALRPDLFRGFSRVELRSGSKTQLATVLLTDDDSLVGPDELGMAEPAFRRFGQPAGSYIAVTPAPSPASLDAVRSKIQGKTLEASEIGAVIDDLVHYRYSDMEIAAFLVSSANFMTSGELIALTEAMARAGTQLRWNARTVVDKHCVGGIPGNRTSMIVVPIVAAHGLTIPKTSSRAITSPAGTADTMEVLARVDLSVEEMKEVVASCNGCLAWGGHVNLSPADDILIGVERPLALDTHEQMVASIMSKKLAAGSTHLLIDLPVGPNAKLTTASQAMRLRKLFQFVGDRFGLEVEVVTTDGRQPIGSGIGPALEAQDVMAVLANEPQAPRDLREKSLRLAAQLLEHDPDLRGGTGYARASELLESGAALRQMVKIVEAQGPAPSASEIGSLTLDIHAARDGVVSAIDCLRLNRLARTAGAPLDKGAGIKLFKKIGNRVEQGEPLYRIHAFEPSGFDLAVGMAQLDSAYWIEPQAGAAP</sequence>
<keyword evidence="1 4" id="KW-0328">Glycosyltransferase</keyword>
<dbReference type="Gene3D" id="1.20.970.50">
    <property type="match status" value="1"/>
</dbReference>
<dbReference type="SMART" id="SM00941">
    <property type="entry name" value="PYNP_C"/>
    <property type="match status" value="1"/>
</dbReference>
<dbReference type="InterPro" id="IPR035902">
    <property type="entry name" value="Nuc_phospho_transferase"/>
</dbReference>
<dbReference type="EMBL" id="JBEPTQ010000002">
    <property type="protein sequence ID" value="MET4724491.1"/>
    <property type="molecule type" value="Genomic_DNA"/>
</dbReference>
<dbReference type="InterPro" id="IPR013466">
    <property type="entry name" value="Thymidine/AMP_Pase"/>
</dbReference>
<dbReference type="Pfam" id="PF02885">
    <property type="entry name" value="Glycos_trans_3N"/>
    <property type="match status" value="1"/>
</dbReference>
<dbReference type="InterPro" id="IPR036320">
    <property type="entry name" value="Glycosyl_Trfase_fam3_N_dom_sf"/>
</dbReference>
<comment type="similarity">
    <text evidence="4">Belongs to the thymidine/pyrimidine-nucleoside phosphorylase family. Type 2 subfamily.</text>
</comment>
<evidence type="ECO:0000313" key="7">
    <source>
        <dbReference type="Proteomes" id="UP001549291"/>
    </source>
</evidence>
<name>A0ABV2S5M5_BRAJP</name>
<protein>
    <recommendedName>
        <fullName evidence="4">Putative thymidine phosphorylase</fullName>
        <ecNumber evidence="4">2.4.2.4</ecNumber>
    </recommendedName>
    <alternativeName>
        <fullName evidence="4">TdRPase</fullName>
    </alternativeName>
</protein>
<evidence type="ECO:0000256" key="3">
    <source>
        <dbReference type="ARBA" id="ARBA00048550"/>
    </source>
</evidence>